<proteinExistence type="inferred from homology"/>
<reference evidence="7 8" key="1">
    <citation type="submission" date="2016-10" db="EMBL/GenBank/DDBJ databases">
        <authorList>
            <person name="de Groot N.N."/>
        </authorList>
    </citation>
    <scope>NUCLEOTIDE SEQUENCE [LARGE SCALE GENOMIC DNA]</scope>
    <source>
        <strain evidence="7 8">GAS232</strain>
    </source>
</reference>
<keyword evidence="3 5" id="KW-0949">S-adenosyl-L-methionine</keyword>
<dbReference type="GO" id="GO:0001510">
    <property type="term" value="P:RNA methylation"/>
    <property type="evidence" value="ECO:0007669"/>
    <property type="project" value="InterPro"/>
</dbReference>
<evidence type="ECO:0000313" key="7">
    <source>
        <dbReference type="EMBL" id="SDE86828.1"/>
    </source>
</evidence>
<dbReference type="Gene3D" id="1.10.940.10">
    <property type="entry name" value="NusB-like"/>
    <property type="match status" value="1"/>
</dbReference>
<feature type="binding site" evidence="5">
    <location>
        <position position="246"/>
    </location>
    <ligand>
        <name>S-adenosyl-L-methionine</name>
        <dbReference type="ChEBI" id="CHEBI:59789"/>
    </ligand>
</feature>
<name>A0A1G7GFB1_9BACT</name>
<evidence type="ECO:0000256" key="5">
    <source>
        <dbReference type="PROSITE-ProRule" id="PRU01023"/>
    </source>
</evidence>
<dbReference type="RefSeq" id="WP_231966708.1">
    <property type="nucleotide sequence ID" value="NZ_LT629690.1"/>
</dbReference>
<dbReference type="EMBL" id="LT629690">
    <property type="protein sequence ID" value="SDE86828.1"/>
    <property type="molecule type" value="Genomic_DNA"/>
</dbReference>
<evidence type="ECO:0000313" key="8">
    <source>
        <dbReference type="Proteomes" id="UP000182427"/>
    </source>
</evidence>
<dbReference type="PROSITE" id="PS51686">
    <property type="entry name" value="SAM_MT_RSMB_NOP"/>
    <property type="match status" value="1"/>
</dbReference>
<evidence type="ECO:0000256" key="3">
    <source>
        <dbReference type="ARBA" id="ARBA00022691"/>
    </source>
</evidence>
<dbReference type="SUPFAM" id="SSF53335">
    <property type="entry name" value="S-adenosyl-L-methionine-dependent methyltransferases"/>
    <property type="match status" value="1"/>
</dbReference>
<accession>A0A1G7GFB1</accession>
<protein>
    <submittedName>
        <fullName evidence="7">16S rRNA (Cytosine967-C5)-methyltransferase</fullName>
    </submittedName>
</protein>
<organism evidence="7 8">
    <name type="scientific">Terriglobus roseus</name>
    <dbReference type="NCBI Taxonomy" id="392734"/>
    <lineage>
        <taxon>Bacteria</taxon>
        <taxon>Pseudomonadati</taxon>
        <taxon>Acidobacteriota</taxon>
        <taxon>Terriglobia</taxon>
        <taxon>Terriglobales</taxon>
        <taxon>Acidobacteriaceae</taxon>
        <taxon>Terriglobus</taxon>
    </lineage>
</organism>
<dbReference type="CDD" id="cd02440">
    <property type="entry name" value="AdoMet_MTases"/>
    <property type="match status" value="1"/>
</dbReference>
<evidence type="ECO:0000259" key="6">
    <source>
        <dbReference type="PROSITE" id="PS51686"/>
    </source>
</evidence>
<sequence>MKSQNQPAISPARDAAIQILYRVMSSAAHSDDLLHSPAVNRLSPEDRNLTTALVLGVLRWQSQLDAVMRPMLQRPDAELHPAALLALRLGIFQLLHMDRIPPHAAINESVEMARDNGAPHAAGMVNAILRRVQREKESPKRTPLIVTMTPEEQAHPEWLITRWRKNFGTAATRRIATYDQQEPPSGQLYTPEEGLPQIDDGSRAIAEITAAAVPNPKRILDCCAAPGGKTAVLAIRHPQAEIIACDISPKRLEAMRKRMDRSESTKHVKTLLADMTAPPAELQAGKFDLILCDAPCSGTGTLSRNPEIRHRLRQSDLPRQADRQKAILNQALLLLAPGGRLIYSTCSLEPEENLEVVNAVTTGSHRTIDLTSLLPQSVSAAAIDGTLRTLPGTQPCDGFFAALLETSPAE</sequence>
<gene>
    <name evidence="7" type="ORF">SAMN05444167_0677</name>
</gene>
<feature type="active site" description="Nucleophile" evidence="5">
    <location>
        <position position="346"/>
    </location>
</feature>
<feature type="binding site" evidence="5">
    <location>
        <position position="274"/>
    </location>
    <ligand>
        <name>S-adenosyl-L-methionine</name>
        <dbReference type="ChEBI" id="CHEBI:59789"/>
    </ligand>
</feature>
<feature type="binding site" evidence="5">
    <location>
        <begin position="223"/>
        <end position="229"/>
    </location>
    <ligand>
        <name>S-adenosyl-L-methionine</name>
        <dbReference type="ChEBI" id="CHEBI:59789"/>
    </ligand>
</feature>
<dbReference type="Proteomes" id="UP000182427">
    <property type="component" value="Chromosome I"/>
</dbReference>
<dbReference type="InterPro" id="IPR049560">
    <property type="entry name" value="MeTrfase_RsmB-F_NOP2_cat"/>
</dbReference>
<evidence type="ECO:0000256" key="4">
    <source>
        <dbReference type="ARBA" id="ARBA00022884"/>
    </source>
</evidence>
<dbReference type="InterPro" id="IPR023267">
    <property type="entry name" value="RCMT"/>
</dbReference>
<keyword evidence="2 5" id="KW-0808">Transferase</keyword>
<dbReference type="AlphaFoldDB" id="A0A1G7GFB1"/>
<keyword evidence="8" id="KW-1185">Reference proteome</keyword>
<dbReference type="Pfam" id="PF01189">
    <property type="entry name" value="Methyltr_RsmB-F"/>
    <property type="match status" value="1"/>
</dbReference>
<dbReference type="PRINTS" id="PR02008">
    <property type="entry name" value="RCMTFAMILY"/>
</dbReference>
<evidence type="ECO:0000256" key="2">
    <source>
        <dbReference type="ARBA" id="ARBA00022679"/>
    </source>
</evidence>
<dbReference type="InterPro" id="IPR001678">
    <property type="entry name" value="MeTrfase_RsmB-F_NOP2_dom"/>
</dbReference>
<comment type="similarity">
    <text evidence="5">Belongs to the class I-like SAM-binding methyltransferase superfamily. RsmB/NOP family.</text>
</comment>
<dbReference type="GO" id="GO:0006355">
    <property type="term" value="P:regulation of DNA-templated transcription"/>
    <property type="evidence" value="ECO:0007669"/>
    <property type="project" value="InterPro"/>
</dbReference>
<dbReference type="GO" id="GO:0008173">
    <property type="term" value="F:RNA methyltransferase activity"/>
    <property type="evidence" value="ECO:0007669"/>
    <property type="project" value="InterPro"/>
</dbReference>
<feature type="domain" description="SAM-dependent MTase RsmB/NOP-type" evidence="6">
    <location>
        <begin position="118"/>
        <end position="407"/>
    </location>
</feature>
<dbReference type="InterPro" id="IPR006027">
    <property type="entry name" value="NusB_RsmB_TIM44"/>
</dbReference>
<dbReference type="PANTHER" id="PTHR22807">
    <property type="entry name" value="NOP2 YEAST -RELATED NOL1/NOP2/FMU SUN DOMAIN-CONTAINING"/>
    <property type="match status" value="1"/>
</dbReference>
<keyword evidence="1 5" id="KW-0489">Methyltransferase</keyword>
<dbReference type="Gene3D" id="3.40.50.150">
    <property type="entry name" value="Vaccinia Virus protein VP39"/>
    <property type="match status" value="1"/>
</dbReference>
<feature type="binding site" evidence="5">
    <location>
        <position position="293"/>
    </location>
    <ligand>
        <name>S-adenosyl-L-methionine</name>
        <dbReference type="ChEBI" id="CHEBI:59789"/>
    </ligand>
</feature>
<dbReference type="InterPro" id="IPR029063">
    <property type="entry name" value="SAM-dependent_MTases_sf"/>
</dbReference>
<dbReference type="Pfam" id="PF01029">
    <property type="entry name" value="NusB"/>
    <property type="match status" value="1"/>
</dbReference>
<dbReference type="PANTHER" id="PTHR22807:SF53">
    <property type="entry name" value="RIBOSOMAL RNA SMALL SUBUNIT METHYLTRANSFERASE B-RELATED"/>
    <property type="match status" value="1"/>
</dbReference>
<dbReference type="InterPro" id="IPR035926">
    <property type="entry name" value="NusB-like_sf"/>
</dbReference>
<dbReference type="SUPFAM" id="SSF48013">
    <property type="entry name" value="NusB-like"/>
    <property type="match status" value="1"/>
</dbReference>
<dbReference type="GO" id="GO:0003723">
    <property type="term" value="F:RNA binding"/>
    <property type="evidence" value="ECO:0007669"/>
    <property type="project" value="UniProtKB-UniRule"/>
</dbReference>
<keyword evidence="4 5" id="KW-0694">RNA-binding</keyword>
<evidence type="ECO:0000256" key="1">
    <source>
        <dbReference type="ARBA" id="ARBA00022603"/>
    </source>
</evidence>